<protein>
    <recommendedName>
        <fullName evidence="10">Odorant receptor</fullName>
    </recommendedName>
</protein>
<keyword evidence="2" id="KW-1003">Cell membrane</keyword>
<keyword evidence="8 10" id="KW-0675">Receptor</keyword>
<evidence type="ECO:0000256" key="1">
    <source>
        <dbReference type="ARBA" id="ARBA00004651"/>
    </source>
</evidence>
<dbReference type="InterPro" id="IPR004117">
    <property type="entry name" value="7tm6_olfct_rcpt"/>
</dbReference>
<feature type="transmembrane region" description="Helical" evidence="10">
    <location>
        <begin position="12"/>
        <end position="31"/>
    </location>
</feature>
<evidence type="ECO:0000256" key="3">
    <source>
        <dbReference type="ARBA" id="ARBA00022606"/>
    </source>
</evidence>
<dbReference type="Proteomes" id="UP001153636">
    <property type="component" value="Chromosome 10"/>
</dbReference>
<evidence type="ECO:0000256" key="5">
    <source>
        <dbReference type="ARBA" id="ARBA00022725"/>
    </source>
</evidence>
<dbReference type="OrthoDB" id="10072079at2759"/>
<comment type="similarity">
    <text evidence="10">Belongs to the insect chemoreceptor superfamily. Heteromeric odorant receptor channel (TC 1.A.69) family.</text>
</comment>
<feature type="transmembrane region" description="Helical" evidence="10">
    <location>
        <begin position="106"/>
        <end position="127"/>
    </location>
</feature>
<evidence type="ECO:0000313" key="11">
    <source>
        <dbReference type="EMBL" id="CAH1100156.1"/>
    </source>
</evidence>
<dbReference type="GO" id="GO:0005549">
    <property type="term" value="F:odorant binding"/>
    <property type="evidence" value="ECO:0007669"/>
    <property type="project" value="InterPro"/>
</dbReference>
<dbReference type="PANTHER" id="PTHR21137:SF35">
    <property type="entry name" value="ODORANT RECEPTOR 19A-RELATED"/>
    <property type="match status" value="1"/>
</dbReference>
<keyword evidence="5 10" id="KW-0552">Olfaction</keyword>
<evidence type="ECO:0000256" key="6">
    <source>
        <dbReference type="ARBA" id="ARBA00022989"/>
    </source>
</evidence>
<dbReference type="EMBL" id="OV651822">
    <property type="protein sequence ID" value="CAH1100156.1"/>
    <property type="molecule type" value="Genomic_DNA"/>
</dbReference>
<dbReference type="GO" id="GO:0004984">
    <property type="term" value="F:olfactory receptor activity"/>
    <property type="evidence" value="ECO:0007669"/>
    <property type="project" value="InterPro"/>
</dbReference>
<keyword evidence="3 10" id="KW-0716">Sensory transduction</keyword>
<keyword evidence="6 10" id="KW-1133">Transmembrane helix</keyword>
<organism evidence="11 12">
    <name type="scientific">Psylliodes chrysocephalus</name>
    <dbReference type="NCBI Taxonomy" id="3402493"/>
    <lineage>
        <taxon>Eukaryota</taxon>
        <taxon>Metazoa</taxon>
        <taxon>Ecdysozoa</taxon>
        <taxon>Arthropoda</taxon>
        <taxon>Hexapoda</taxon>
        <taxon>Insecta</taxon>
        <taxon>Pterygota</taxon>
        <taxon>Neoptera</taxon>
        <taxon>Endopterygota</taxon>
        <taxon>Coleoptera</taxon>
        <taxon>Polyphaga</taxon>
        <taxon>Cucujiformia</taxon>
        <taxon>Chrysomeloidea</taxon>
        <taxon>Chrysomelidae</taxon>
        <taxon>Galerucinae</taxon>
        <taxon>Alticini</taxon>
        <taxon>Psylliodes</taxon>
    </lineage>
</organism>
<dbReference type="GO" id="GO:0007165">
    <property type="term" value="P:signal transduction"/>
    <property type="evidence" value="ECO:0007669"/>
    <property type="project" value="UniProtKB-KW"/>
</dbReference>
<feature type="transmembrane region" description="Helical" evidence="10">
    <location>
        <begin position="51"/>
        <end position="70"/>
    </location>
</feature>
<comment type="caution">
    <text evidence="10">Lacks conserved residue(s) required for the propagation of feature annotation.</text>
</comment>
<accession>A0A9P0CF46</accession>
<keyword evidence="9 10" id="KW-0807">Transducer</keyword>
<feature type="transmembrane region" description="Helical" evidence="10">
    <location>
        <begin position="147"/>
        <end position="164"/>
    </location>
</feature>
<keyword evidence="4 10" id="KW-0812">Transmembrane</keyword>
<evidence type="ECO:0000256" key="7">
    <source>
        <dbReference type="ARBA" id="ARBA00023136"/>
    </source>
</evidence>
<proteinExistence type="inferred from homology"/>
<dbReference type="GO" id="GO:0005886">
    <property type="term" value="C:plasma membrane"/>
    <property type="evidence" value="ECO:0007669"/>
    <property type="project" value="UniProtKB-SubCell"/>
</dbReference>
<evidence type="ECO:0000256" key="4">
    <source>
        <dbReference type="ARBA" id="ARBA00022692"/>
    </source>
</evidence>
<evidence type="ECO:0000256" key="8">
    <source>
        <dbReference type="ARBA" id="ARBA00023170"/>
    </source>
</evidence>
<dbReference type="AlphaFoldDB" id="A0A9P0CF46"/>
<keyword evidence="7 10" id="KW-0472">Membrane</keyword>
<reference evidence="11" key="1">
    <citation type="submission" date="2022-01" db="EMBL/GenBank/DDBJ databases">
        <authorList>
            <person name="King R."/>
        </authorList>
    </citation>
    <scope>NUCLEOTIDE SEQUENCE</scope>
</reference>
<feature type="transmembrane region" description="Helical" evidence="10">
    <location>
        <begin position="398"/>
        <end position="417"/>
    </location>
</feature>
<evidence type="ECO:0000256" key="2">
    <source>
        <dbReference type="ARBA" id="ARBA00022475"/>
    </source>
</evidence>
<dbReference type="Pfam" id="PF02949">
    <property type="entry name" value="7tm_6"/>
    <property type="match status" value="2"/>
</dbReference>
<evidence type="ECO:0000256" key="10">
    <source>
        <dbReference type="RuleBase" id="RU351113"/>
    </source>
</evidence>
<gene>
    <name evidence="11" type="ORF">PSYICH_LOCUS2185</name>
</gene>
<keyword evidence="12" id="KW-1185">Reference proteome</keyword>
<comment type="subcellular location">
    <subcellularLocation>
        <location evidence="1 10">Cell membrane</location>
        <topology evidence="1 10">Multi-pass membrane protein</topology>
    </subcellularLocation>
</comment>
<evidence type="ECO:0000313" key="12">
    <source>
        <dbReference type="Proteomes" id="UP001153636"/>
    </source>
</evidence>
<dbReference type="PANTHER" id="PTHR21137">
    <property type="entry name" value="ODORANT RECEPTOR"/>
    <property type="match status" value="1"/>
</dbReference>
<name>A0A9P0CF46_9CUCU</name>
<evidence type="ECO:0000256" key="9">
    <source>
        <dbReference type="ARBA" id="ARBA00023224"/>
    </source>
</evidence>
<sequence length="432" mass="49760">MYPKFESSSDLILYLIRVSFFMGLIFGGFMVSEIVNLFQSINDLGKFIDALFSTFTNLVALVKLISIAWNQDKLVILSEKIDRMEFRPKSENQEKILRSHVKISKFLSLSMYCGCVSTCLFWIMFSLTDEDGRLLLVPAYFPFMNESTGVFIFCYIFEIVALWVSGFSDLSADCFIASWIMVVSAQLKLLNDTLANLHDFAEDELKKYQNPLKLDKKSTVFRKIMNKKLIECIIHYQYILEGHRDRGSLVVSEGSSEDENSLVNNEGCIMVVSAELRLLNDTLANLHNFAEDEFKKYQKSLELDKRSTEFKKMMNKKLIECIIHYQYILEFAEEVNDLFSISIFGQLNVSLFAICATLFEITSSDKLTTSAYQSDWLDCSAEYKQNLLFFMTRTQKVLILYAGNFVEISLNIFVTILKSSYSFCTVLNQFGE</sequence>